<evidence type="ECO:0000313" key="2">
    <source>
        <dbReference type="Proteomes" id="UP000018888"/>
    </source>
</evidence>
<reference evidence="1 2" key="1">
    <citation type="journal article" date="2013" name="Proc. Natl. Acad. Sci. U.S.A.">
        <title>Genome of an arbuscular mycorrhizal fungus provides insight into the oldest plant symbiosis.</title>
        <authorList>
            <person name="Tisserant E."/>
            <person name="Malbreil M."/>
            <person name="Kuo A."/>
            <person name="Kohler A."/>
            <person name="Symeonidi A."/>
            <person name="Balestrini R."/>
            <person name="Charron P."/>
            <person name="Duensing N."/>
            <person name="Frei Dit Frey N."/>
            <person name="Gianinazzi-Pearson V."/>
            <person name="Gilbert L.B."/>
            <person name="Handa Y."/>
            <person name="Herr J.R."/>
            <person name="Hijri M."/>
            <person name="Koul R."/>
            <person name="Kawaguchi M."/>
            <person name="Krajinski F."/>
            <person name="Lammers P.J."/>
            <person name="Masclaux F.G."/>
            <person name="Murat C."/>
            <person name="Morin E."/>
            <person name="Ndikumana S."/>
            <person name="Pagni M."/>
            <person name="Petitpierre D."/>
            <person name="Requena N."/>
            <person name="Rosikiewicz P."/>
            <person name="Riley R."/>
            <person name="Saito K."/>
            <person name="San Clemente H."/>
            <person name="Shapiro H."/>
            <person name="van Tuinen D."/>
            <person name="Becard G."/>
            <person name="Bonfante P."/>
            <person name="Paszkowski U."/>
            <person name="Shachar-Hill Y.Y."/>
            <person name="Tuskan G.A."/>
            <person name="Young P.W."/>
            <person name="Sanders I.R."/>
            <person name="Henrissat B."/>
            <person name="Rensing S.A."/>
            <person name="Grigoriev I.V."/>
            <person name="Corradi N."/>
            <person name="Roux C."/>
            <person name="Martin F."/>
        </authorList>
    </citation>
    <scope>NUCLEOTIDE SEQUENCE [LARGE SCALE GENOMIC DNA]</scope>
    <source>
        <strain evidence="1 2">DAOM 197198</strain>
    </source>
</reference>
<gene>
    <name evidence="1" type="ORF">GLOIN_2v1761563</name>
</gene>
<proteinExistence type="predicted"/>
<dbReference type="Proteomes" id="UP000018888">
    <property type="component" value="Unassembled WGS sequence"/>
</dbReference>
<protein>
    <submittedName>
        <fullName evidence="1">Uncharacterized protein</fullName>
    </submittedName>
</protein>
<keyword evidence="2" id="KW-1185">Reference proteome</keyword>
<organism evidence="1 2">
    <name type="scientific">Rhizophagus irregularis (strain DAOM 181602 / DAOM 197198 / MUCL 43194)</name>
    <name type="common">Arbuscular mycorrhizal fungus</name>
    <name type="synonym">Glomus intraradices</name>
    <dbReference type="NCBI Taxonomy" id="747089"/>
    <lineage>
        <taxon>Eukaryota</taxon>
        <taxon>Fungi</taxon>
        <taxon>Fungi incertae sedis</taxon>
        <taxon>Mucoromycota</taxon>
        <taxon>Glomeromycotina</taxon>
        <taxon>Glomeromycetes</taxon>
        <taxon>Glomerales</taxon>
        <taxon>Glomeraceae</taxon>
        <taxon>Rhizophagus</taxon>
    </lineage>
</organism>
<dbReference type="EMBL" id="AUPC02000002">
    <property type="protein sequence ID" value="POG83094.1"/>
    <property type="molecule type" value="Genomic_DNA"/>
</dbReference>
<evidence type="ECO:0000313" key="1">
    <source>
        <dbReference type="EMBL" id="POG83094.1"/>
    </source>
</evidence>
<reference evidence="1 2" key="2">
    <citation type="journal article" date="2018" name="New Phytol.">
        <title>High intraspecific genome diversity in the model arbuscular mycorrhizal symbiont Rhizophagus irregularis.</title>
        <authorList>
            <person name="Chen E.C.H."/>
            <person name="Morin E."/>
            <person name="Beaudet D."/>
            <person name="Noel J."/>
            <person name="Yildirir G."/>
            <person name="Ndikumana S."/>
            <person name="Charron P."/>
            <person name="St-Onge C."/>
            <person name="Giorgi J."/>
            <person name="Kruger M."/>
            <person name="Marton T."/>
            <person name="Ropars J."/>
            <person name="Grigoriev I.V."/>
            <person name="Hainaut M."/>
            <person name="Henrissat B."/>
            <person name="Roux C."/>
            <person name="Martin F."/>
            <person name="Corradi N."/>
        </authorList>
    </citation>
    <scope>NUCLEOTIDE SEQUENCE [LARGE SCALE GENOMIC DNA]</scope>
    <source>
        <strain evidence="1 2">DAOM 197198</strain>
    </source>
</reference>
<dbReference type="VEuPathDB" id="FungiDB:RhiirFUN_026554"/>
<sequence>MDIDFAYREDVIYEKDLIENKLSSLLTSSQSLGYKNKWALKLKELEYREKDLTFSIKRT</sequence>
<dbReference type="AlphaFoldDB" id="A0A2P4QZM7"/>
<comment type="caution">
    <text evidence="1">The sequence shown here is derived from an EMBL/GenBank/DDBJ whole genome shotgun (WGS) entry which is preliminary data.</text>
</comment>
<name>A0A2P4QZM7_RHIID</name>
<accession>A0A2P4QZM7</accession>